<name>A0ABS4TCF9_9PSEU</name>
<dbReference type="GO" id="GO:0008838">
    <property type="term" value="F:diaminopropionate ammonia-lyase activity"/>
    <property type="evidence" value="ECO:0007669"/>
    <property type="project" value="UniProtKB-EC"/>
</dbReference>
<dbReference type="InterPro" id="IPR001926">
    <property type="entry name" value="TrpB-like_PALP"/>
</dbReference>
<evidence type="ECO:0000259" key="3">
    <source>
        <dbReference type="Pfam" id="PF00291"/>
    </source>
</evidence>
<evidence type="ECO:0000256" key="2">
    <source>
        <dbReference type="ARBA" id="ARBA00022898"/>
    </source>
</evidence>
<evidence type="ECO:0000313" key="4">
    <source>
        <dbReference type="EMBL" id="MBP2322112.1"/>
    </source>
</evidence>
<organism evidence="4 5">
    <name type="scientific">Kibdelosporangium banguiense</name>
    <dbReference type="NCBI Taxonomy" id="1365924"/>
    <lineage>
        <taxon>Bacteria</taxon>
        <taxon>Bacillati</taxon>
        <taxon>Actinomycetota</taxon>
        <taxon>Actinomycetes</taxon>
        <taxon>Pseudonocardiales</taxon>
        <taxon>Pseudonocardiaceae</taxon>
        <taxon>Kibdelosporangium</taxon>
    </lineage>
</organism>
<comment type="cofactor">
    <cofactor evidence="1">
        <name>pyridoxal 5'-phosphate</name>
        <dbReference type="ChEBI" id="CHEBI:597326"/>
    </cofactor>
</comment>
<dbReference type="Pfam" id="PF00291">
    <property type="entry name" value="PALP"/>
    <property type="match status" value="1"/>
</dbReference>
<comment type="caution">
    <text evidence="4">The sequence shown here is derived from an EMBL/GenBank/DDBJ whole genome shotgun (WGS) entry which is preliminary data.</text>
</comment>
<protein>
    <submittedName>
        <fullName evidence="4">Diaminopropionate ammonia-lyase</fullName>
        <ecNumber evidence="4">4.3.1.15</ecNumber>
    </submittedName>
</protein>
<dbReference type="PANTHER" id="PTHR42937">
    <property type="match status" value="1"/>
</dbReference>
<dbReference type="RefSeq" id="WP_209637360.1">
    <property type="nucleotide sequence ID" value="NZ_JAGINW010000001.1"/>
</dbReference>
<keyword evidence="4" id="KW-0456">Lyase</keyword>
<dbReference type="SUPFAM" id="SSF53686">
    <property type="entry name" value="Tryptophan synthase beta subunit-like PLP-dependent enzymes"/>
    <property type="match status" value="1"/>
</dbReference>
<dbReference type="EMBL" id="JAGINW010000001">
    <property type="protein sequence ID" value="MBP2322112.1"/>
    <property type="molecule type" value="Genomic_DNA"/>
</dbReference>
<sequence>MHQTLPGFEATPLTEAPKLAKELGVGHVFVKDEHIRAGLPAFKILGAAWAVFKALGGEDESRGLPGLKVGPETTLVCATAGNHGRAVAYLAKLLKIKAHIFIPAGTSPARIEAIRSEGADVQIVDGDYKLAVAKATARAEADPKALHAADVGNSMSPVWASQGYRTILQEIDEQLGGLNPDIVVVPVGAGAFASTVVRHYRSDGARPAILAVEPESAACLLKSLQTGKPVHIPGPHPSVMAGLNAGDVDEHAWPILQQGVDAAITITDDETHQAMRDLADENIVAGECGAASLAGLRKARNGLELKEDAVVVLISTEGVHDPAAYQAIVSR</sequence>
<proteinExistence type="predicted"/>
<keyword evidence="2" id="KW-0663">Pyridoxal phosphate</keyword>
<dbReference type="Gene3D" id="3.40.50.1100">
    <property type="match status" value="2"/>
</dbReference>
<evidence type="ECO:0000313" key="5">
    <source>
        <dbReference type="Proteomes" id="UP001519332"/>
    </source>
</evidence>
<reference evidence="4 5" key="1">
    <citation type="submission" date="2021-03" db="EMBL/GenBank/DDBJ databases">
        <title>Sequencing the genomes of 1000 actinobacteria strains.</title>
        <authorList>
            <person name="Klenk H.-P."/>
        </authorList>
    </citation>
    <scope>NUCLEOTIDE SEQUENCE [LARGE SCALE GENOMIC DNA]</scope>
    <source>
        <strain evidence="4 5">DSM 46670</strain>
    </source>
</reference>
<dbReference type="Proteomes" id="UP001519332">
    <property type="component" value="Unassembled WGS sequence"/>
</dbReference>
<dbReference type="InterPro" id="IPR036052">
    <property type="entry name" value="TrpB-like_PALP_sf"/>
</dbReference>
<gene>
    <name evidence="4" type="ORF">JOF56_002497</name>
</gene>
<feature type="domain" description="Tryptophan synthase beta chain-like PALP" evidence="3">
    <location>
        <begin position="7"/>
        <end position="316"/>
    </location>
</feature>
<keyword evidence="5" id="KW-1185">Reference proteome</keyword>
<accession>A0ABS4TCF9</accession>
<dbReference type="EC" id="4.3.1.15" evidence="4"/>
<dbReference type="PANTHER" id="PTHR42937:SF1">
    <property type="entry name" value="DIAMINOPROPIONATE AMMONIA-LYASE"/>
    <property type="match status" value="1"/>
</dbReference>
<evidence type="ECO:0000256" key="1">
    <source>
        <dbReference type="ARBA" id="ARBA00001933"/>
    </source>
</evidence>